<evidence type="ECO:0000256" key="1">
    <source>
        <dbReference type="ARBA" id="ARBA00001974"/>
    </source>
</evidence>
<evidence type="ECO:0000256" key="2">
    <source>
        <dbReference type="ARBA" id="ARBA00012512"/>
    </source>
</evidence>
<reference evidence="8" key="1">
    <citation type="journal article" date="2020" name="Nature">
        <title>Giant virus diversity and host interactions through global metagenomics.</title>
        <authorList>
            <person name="Schulz F."/>
            <person name="Roux S."/>
            <person name="Paez-Espino D."/>
            <person name="Jungbluth S."/>
            <person name="Walsh D.A."/>
            <person name="Denef V.J."/>
            <person name="McMahon K.D."/>
            <person name="Konstantinidis K.T."/>
            <person name="Eloe-Fadrosh E.A."/>
            <person name="Kyrpides N.C."/>
            <person name="Woyke T."/>
        </authorList>
    </citation>
    <scope>NUCLEOTIDE SEQUENCE</scope>
    <source>
        <strain evidence="8">GVMAG-S-1101169-75</strain>
    </source>
</reference>
<keyword evidence="5" id="KW-0560">Oxidoreductase</keyword>
<dbReference type="Pfam" id="PF04777">
    <property type="entry name" value="Evr1_Alr"/>
    <property type="match status" value="2"/>
</dbReference>
<dbReference type="InterPro" id="IPR039799">
    <property type="entry name" value="ALR/ERV"/>
</dbReference>
<dbReference type="GO" id="GO:0050660">
    <property type="term" value="F:flavin adenine dinucleotide binding"/>
    <property type="evidence" value="ECO:0007669"/>
    <property type="project" value="TreeGrafter"/>
</dbReference>
<dbReference type="GO" id="GO:0005739">
    <property type="term" value="C:mitochondrion"/>
    <property type="evidence" value="ECO:0007669"/>
    <property type="project" value="TreeGrafter"/>
</dbReference>
<dbReference type="Gene3D" id="1.20.120.310">
    <property type="entry name" value="ERV/ALR sulfhydryl oxidase domain"/>
    <property type="match status" value="2"/>
</dbReference>
<dbReference type="GO" id="GO:0016971">
    <property type="term" value="F:flavin-dependent sulfhydryl oxidase activity"/>
    <property type="evidence" value="ECO:0007669"/>
    <property type="project" value="InterPro"/>
</dbReference>
<organism evidence="8">
    <name type="scientific">viral metagenome</name>
    <dbReference type="NCBI Taxonomy" id="1070528"/>
    <lineage>
        <taxon>unclassified sequences</taxon>
        <taxon>metagenomes</taxon>
        <taxon>organismal metagenomes</taxon>
    </lineage>
</organism>
<keyword evidence="4" id="KW-0274">FAD</keyword>
<dbReference type="PROSITE" id="PS51324">
    <property type="entry name" value="ERV_ALR"/>
    <property type="match status" value="2"/>
</dbReference>
<keyword evidence="3" id="KW-0285">Flavoprotein</keyword>
<feature type="domain" description="ERV/ALR sulfhydryl oxidase" evidence="7">
    <location>
        <begin position="139"/>
        <end position="243"/>
    </location>
</feature>
<evidence type="ECO:0000256" key="6">
    <source>
        <dbReference type="ARBA" id="ARBA00023157"/>
    </source>
</evidence>
<evidence type="ECO:0000256" key="5">
    <source>
        <dbReference type="ARBA" id="ARBA00023002"/>
    </source>
</evidence>
<comment type="cofactor">
    <cofactor evidence="1">
        <name>FAD</name>
        <dbReference type="ChEBI" id="CHEBI:57692"/>
    </cofactor>
</comment>
<evidence type="ECO:0000256" key="4">
    <source>
        <dbReference type="ARBA" id="ARBA00022827"/>
    </source>
</evidence>
<name>A0A6C0K0X8_9ZZZZ</name>
<accession>A0A6C0K0X8</accession>
<dbReference type="AlphaFoldDB" id="A0A6C0K0X8"/>
<feature type="domain" description="ERV/ALR sulfhydryl oxidase" evidence="7">
    <location>
        <begin position="10"/>
        <end position="122"/>
    </location>
</feature>
<dbReference type="SUPFAM" id="SSF69000">
    <property type="entry name" value="FAD-dependent thiol oxidase"/>
    <property type="match status" value="2"/>
</dbReference>
<proteinExistence type="predicted"/>
<keyword evidence="6" id="KW-1015">Disulfide bond</keyword>
<evidence type="ECO:0000259" key="7">
    <source>
        <dbReference type="PROSITE" id="PS51324"/>
    </source>
</evidence>
<sequence length="256" mass="30866">MRDVKNVIHNKAQTWRLSEIWMPHAMVFMHCIINTYPDSSPSPLQQYHYRRFFILLENVLPCVRCRRYYHDFMETRPLTSNVLQSREGMRQWIHRLYIFLVQKGILEPGAVGRSCEEVDEKILERCQQEKKIFGAIDERVWRYTRVWGPHAWVFLHSVANTFPLRPTHAQKEQYRQFFDTLVYVLPCKICREHYAQWLRREPIALAVNSRSRLQAWISELHNHVNSRLEKETIHNRDKAQQQLLRFALHLTPLHPI</sequence>
<dbReference type="EMBL" id="MN740788">
    <property type="protein sequence ID" value="QHU11692.1"/>
    <property type="molecule type" value="Genomic_DNA"/>
</dbReference>
<dbReference type="EC" id="1.8.3.2" evidence="2"/>
<dbReference type="InterPro" id="IPR036774">
    <property type="entry name" value="ERV/ALR_sulphydryl_oxid_sf"/>
</dbReference>
<protein>
    <recommendedName>
        <fullName evidence="2">thiol oxidase</fullName>
        <ecNumber evidence="2">1.8.3.2</ecNumber>
    </recommendedName>
</protein>
<dbReference type="PANTHER" id="PTHR12645">
    <property type="entry name" value="ALR/ERV"/>
    <property type="match status" value="1"/>
</dbReference>
<evidence type="ECO:0000313" key="8">
    <source>
        <dbReference type="EMBL" id="QHU11692.1"/>
    </source>
</evidence>
<evidence type="ECO:0000256" key="3">
    <source>
        <dbReference type="ARBA" id="ARBA00022630"/>
    </source>
</evidence>
<dbReference type="PANTHER" id="PTHR12645:SF0">
    <property type="entry name" value="FAD-LINKED SULFHYDRYL OXIDASE ALR"/>
    <property type="match status" value="1"/>
</dbReference>
<dbReference type="InterPro" id="IPR017905">
    <property type="entry name" value="ERV/ALR_sulphydryl_oxidase"/>
</dbReference>